<dbReference type="InParanoid" id="A0A3N4LHI7"/>
<dbReference type="PANTHER" id="PTHR46563:SF4">
    <property type="entry name" value="ASPARTYL_ASPARAGINYL BETA-HYDROXYLASE ISOFORM X1"/>
    <property type="match status" value="1"/>
</dbReference>
<proteinExistence type="predicted"/>
<feature type="region of interest" description="Disordered" evidence="1">
    <location>
        <begin position="318"/>
        <end position="347"/>
    </location>
</feature>
<organism evidence="2 3">
    <name type="scientific">Terfezia boudieri ATCC MYA-4762</name>
    <dbReference type="NCBI Taxonomy" id="1051890"/>
    <lineage>
        <taxon>Eukaryota</taxon>
        <taxon>Fungi</taxon>
        <taxon>Dikarya</taxon>
        <taxon>Ascomycota</taxon>
        <taxon>Pezizomycotina</taxon>
        <taxon>Pezizomycetes</taxon>
        <taxon>Pezizales</taxon>
        <taxon>Pezizaceae</taxon>
        <taxon>Terfezia</taxon>
    </lineage>
</organism>
<feature type="region of interest" description="Disordered" evidence="1">
    <location>
        <begin position="132"/>
        <end position="155"/>
    </location>
</feature>
<evidence type="ECO:0000313" key="3">
    <source>
        <dbReference type="Proteomes" id="UP000267821"/>
    </source>
</evidence>
<name>A0A3N4LHI7_9PEZI</name>
<protein>
    <submittedName>
        <fullName evidence="2">Uncharacterized protein</fullName>
    </submittedName>
</protein>
<feature type="region of interest" description="Disordered" evidence="1">
    <location>
        <begin position="850"/>
        <end position="1052"/>
    </location>
</feature>
<reference evidence="2 3" key="1">
    <citation type="journal article" date="2018" name="Nat. Ecol. Evol.">
        <title>Pezizomycetes genomes reveal the molecular basis of ectomycorrhizal truffle lifestyle.</title>
        <authorList>
            <person name="Murat C."/>
            <person name="Payen T."/>
            <person name="Noel B."/>
            <person name="Kuo A."/>
            <person name="Morin E."/>
            <person name="Chen J."/>
            <person name="Kohler A."/>
            <person name="Krizsan K."/>
            <person name="Balestrini R."/>
            <person name="Da Silva C."/>
            <person name="Montanini B."/>
            <person name="Hainaut M."/>
            <person name="Levati E."/>
            <person name="Barry K.W."/>
            <person name="Belfiori B."/>
            <person name="Cichocki N."/>
            <person name="Clum A."/>
            <person name="Dockter R.B."/>
            <person name="Fauchery L."/>
            <person name="Guy J."/>
            <person name="Iotti M."/>
            <person name="Le Tacon F."/>
            <person name="Lindquist E.A."/>
            <person name="Lipzen A."/>
            <person name="Malagnac F."/>
            <person name="Mello A."/>
            <person name="Molinier V."/>
            <person name="Miyauchi S."/>
            <person name="Poulain J."/>
            <person name="Riccioni C."/>
            <person name="Rubini A."/>
            <person name="Sitrit Y."/>
            <person name="Splivallo R."/>
            <person name="Traeger S."/>
            <person name="Wang M."/>
            <person name="Zifcakova L."/>
            <person name="Wipf D."/>
            <person name="Zambonelli A."/>
            <person name="Paolocci F."/>
            <person name="Nowrousian M."/>
            <person name="Ottonello S."/>
            <person name="Baldrian P."/>
            <person name="Spatafora J.W."/>
            <person name="Henrissat B."/>
            <person name="Nagy L.G."/>
            <person name="Aury J.M."/>
            <person name="Wincker P."/>
            <person name="Grigoriev I.V."/>
            <person name="Bonfante P."/>
            <person name="Martin F.M."/>
        </authorList>
    </citation>
    <scope>NUCLEOTIDE SEQUENCE [LARGE SCALE GENOMIC DNA]</scope>
    <source>
        <strain evidence="2 3">ATCC MYA-4762</strain>
    </source>
</reference>
<feature type="compositionally biased region" description="Low complexity" evidence="1">
    <location>
        <begin position="409"/>
        <end position="423"/>
    </location>
</feature>
<accession>A0A3N4LHI7</accession>
<feature type="region of interest" description="Disordered" evidence="1">
    <location>
        <begin position="395"/>
        <end position="437"/>
    </location>
</feature>
<feature type="region of interest" description="Disordered" evidence="1">
    <location>
        <begin position="778"/>
        <end position="799"/>
    </location>
</feature>
<feature type="compositionally biased region" description="Basic and acidic residues" evidence="1">
    <location>
        <begin position="673"/>
        <end position="687"/>
    </location>
</feature>
<feature type="compositionally biased region" description="Pro residues" evidence="1">
    <location>
        <begin position="1243"/>
        <end position="1252"/>
    </location>
</feature>
<evidence type="ECO:0000313" key="2">
    <source>
        <dbReference type="EMBL" id="RPB22364.1"/>
    </source>
</evidence>
<feature type="compositionally biased region" description="Acidic residues" evidence="1">
    <location>
        <begin position="1253"/>
        <end position="1262"/>
    </location>
</feature>
<feature type="compositionally biased region" description="Basic residues" evidence="1">
    <location>
        <begin position="1268"/>
        <end position="1281"/>
    </location>
</feature>
<feature type="compositionally biased region" description="Acidic residues" evidence="1">
    <location>
        <begin position="688"/>
        <end position="706"/>
    </location>
</feature>
<dbReference type="STRING" id="1051890.A0A3N4LHI7"/>
<sequence>MDLDVPDLSGLWVWSQTPESGTLRQNALQMYNASFENFLDPGSFQAAIQSKWDEHCAPTNSRLLPWNPAPKHKNRTALLVNNAQNRAFFDEPVPPDAPTYGLIYYDVPGEGRRKRRKRDGFTEQDLGALYKGMDFRGSPCTPDPRPVRRGPSPDGIAVDPLDNAELMADIDSDADEVAIGVKLSMDLFRRRYGPIRYPLNQIVHPTLHSATLQRRFFRKNPKHKNASHVYFPWNRDPDDNILGTGHLAQGEWKAVSSSIPVKDRIKSWYRTHREAPLASEAMEDVGLNRKYPLAEQRTIDPITQHQVVHQRVQKVPLPEVEDVEEEPGDEGLKTPLPAGQTVTQTNTQTGHSTAQLFGKGSIHGPGPVGLAAASITYPTSQPSFGWPKFATPGTRKVMGLRGGEGITPSGSSSSSSSSLSSSSIPEQISPTKWNIPPFEPPQSVLDKLGDAAEDFSKYMPDYILRLIQWAGVVHQGKMRSGILPHQPIHEAYNLTFSFPTNARPPPVNVVDVNDWCWCCRRQGVDMKPEDLKSHIEFGICPHMNANYIGNVLDNNEDYFLRLRLGSPPLEKRTLLQELLKKLTPGARERIKSRVKILNIAMTLFRRRRKEAIAKGRIGMPEPVYEYVTKQIQTFKGHKLEELARDELTATAGGYTNLRDEERAQRAADQGTAKWEKSERQLDPHWEPSTDDEDDGDEDYVNDDDEEGSSRGMKGSVVPPGDLEKDSDVAVEISDPEEDALLVAEIAAEKLAKVGRRPIPAGYTAKTWLVEVEKREEAKANARKTAQEAKDTERKKKTEAAKAREAFLNPLMDKFMADISPPGTLISQEQIIKLTAVLVSALGALMSKKKALEAGRNQGGSQDGETFEPSALDDAAKGERRRKAEEEANEKEKAWKEKAGKEQQARKEKSRKEKERAEKEDAEKEKAEKAKAEKEQARKRMEKERAEKEEAEKEKAERENAEKAEKEKAGNEQASKDKSRKEKERAEKEEPEKEKAERENTERGKARKGKAAKEQASKKKEKARKKAEKETDRTWTPPKGDETSATGGTDDIGDIFGIGEIGETRNVGGTNNGANNGCRDSPDDMEVCHDNEKCVKTPVKHTYICRWLWHPKCGRGHKAADDELKTAVALPNQEPPLKGWRLDRRIFCPLCGRQLSTLTAAKLRGHMIGRHHVTESLLCDYFISRDTHRAIVRQIQAYADGVEKTEQIFTKPRNPFTDGIIRLHATFKNRPGDQDTSPVRLGPGPSPPPPPPPSDEEEDDEDAAASHRGDKRGKKGRPKRTKVAVSKAKLLGVVPYASGSIGGYDPPNSFTLPGPLIHHNRHRTPVSYGIVSTGTYNTVAPRNWMLYPPITPEYVEEATEDESSMVVSDKRPHKLMKQLTIDDTNTLFEIDNEVAQCKGVNYAHHSWDLPRYAYQGRRILYPLEDQLEFCRLQKGILRSEIEQAHHPINDGNKRRRTLANLFGPRISAFDELPPGVIDTKNHKGQWTCVPDIVHQVGDMSPYWKNKGFEVPGTGIVNPVMRLIEIKREYPAPILGWTQKDGRMDYSWLDPETLMECNNSCGLPKEAKKFMDKWKKQKGGMRR</sequence>
<feature type="region of interest" description="Disordered" evidence="1">
    <location>
        <begin position="1227"/>
        <end position="1282"/>
    </location>
</feature>
<evidence type="ECO:0000256" key="1">
    <source>
        <dbReference type="SAM" id="MobiDB-lite"/>
    </source>
</evidence>
<feature type="compositionally biased region" description="Basic and acidic residues" evidence="1">
    <location>
        <begin position="873"/>
        <end position="1003"/>
    </location>
</feature>
<dbReference type="PANTHER" id="PTHR46563">
    <property type="entry name" value="RING-TYPE DOMAIN-CONTAINING PROTEIN"/>
    <property type="match status" value="1"/>
</dbReference>
<dbReference type="OrthoDB" id="10335245at2759"/>
<gene>
    <name evidence="2" type="ORF">L211DRAFT_869345</name>
</gene>
<feature type="compositionally biased region" description="Acidic residues" evidence="1">
    <location>
        <begin position="319"/>
        <end position="329"/>
    </location>
</feature>
<keyword evidence="3" id="KW-1185">Reference proteome</keyword>
<dbReference type="EMBL" id="ML121552">
    <property type="protein sequence ID" value="RPB22364.1"/>
    <property type="molecule type" value="Genomic_DNA"/>
</dbReference>
<dbReference type="Proteomes" id="UP000267821">
    <property type="component" value="Unassembled WGS sequence"/>
</dbReference>
<feature type="region of interest" description="Disordered" evidence="1">
    <location>
        <begin position="654"/>
        <end position="724"/>
    </location>
</feature>